<dbReference type="GO" id="GO:0005546">
    <property type="term" value="F:phosphatidylinositol-4,5-bisphosphate binding"/>
    <property type="evidence" value="ECO:0007669"/>
    <property type="project" value="InterPro"/>
</dbReference>
<sequence>MEENIEVADFIITKWETNVSSLFSDREEVRQYLGSTKGLQKAMQFLVLHHSSSERLVRAQILMQAAMKRPEEFYQILKSNQANLQPNPFRLTRPQDHPFPIERVSMAAMADLRAIAEAMVSAQLGQKMEWEVLEVKIKTWLSAVKMAVKTLFYGERILCDQVFSISTPRRESCFTEISKGGALALFGFPENVAKCKKTPEKYFETVIQKDSSKTTVPGGGVHPLARYVMNYISFLSDYSLILSYIFADWPFTIPSALPESYFGSPDNEESISSPISVRLAWLVLVMLCKLDSKAAMYKDAALSYLFLANNLQHVIGKVRQSNLNFLLGDDWVIKHEQKVKQLSCELREDRMEQSTCITARASNGRGSNGSDYIKVSLARRIVPIYKEFCEIHGGVEAKKEMWFNQLSDIPLMIWEIPGRICSMEVELQGAFRQVQAEVAVVIEPISFGAVEKIAGHAGIYARGISQDSGPSPRRTKVSLDKWLMGFWSELDDAPTSIDMNNCMNRWGEWEREKEKGGLTGLSSMLAKANGGKHLSVISALTWEIRMKAQHLHACLFSSIPIAGNQVAPALTKDESVGEGDCFWVEEVPDVVLSRVATNPRP</sequence>
<dbReference type="SUPFAM" id="SSF74788">
    <property type="entry name" value="Cullin repeat-like"/>
    <property type="match status" value="1"/>
</dbReference>
<comment type="caution">
    <text evidence="5">The sequence shown here is derived from an EMBL/GenBank/DDBJ whole genome shotgun (WGS) entry which is preliminary data.</text>
</comment>
<feature type="domain" description="Exocyst complex subunit Exo70 C-terminal" evidence="4">
    <location>
        <begin position="203"/>
        <end position="361"/>
    </location>
</feature>
<keyword evidence="6" id="KW-1185">Reference proteome</keyword>
<dbReference type="Pfam" id="PF03081">
    <property type="entry name" value="Exo70_C"/>
    <property type="match status" value="1"/>
</dbReference>
<organism evidence="5 6">
    <name type="scientific">Hibiscus syriacus</name>
    <name type="common">Rose of Sharon</name>
    <dbReference type="NCBI Taxonomy" id="106335"/>
    <lineage>
        <taxon>Eukaryota</taxon>
        <taxon>Viridiplantae</taxon>
        <taxon>Streptophyta</taxon>
        <taxon>Embryophyta</taxon>
        <taxon>Tracheophyta</taxon>
        <taxon>Spermatophyta</taxon>
        <taxon>Magnoliopsida</taxon>
        <taxon>eudicotyledons</taxon>
        <taxon>Gunneridae</taxon>
        <taxon>Pentapetalae</taxon>
        <taxon>rosids</taxon>
        <taxon>malvids</taxon>
        <taxon>Malvales</taxon>
        <taxon>Malvaceae</taxon>
        <taxon>Malvoideae</taxon>
        <taxon>Hibiscus</taxon>
    </lineage>
</organism>
<name>A0A6A3CWP1_HIBSY</name>
<evidence type="ECO:0000256" key="3">
    <source>
        <dbReference type="RuleBase" id="RU365026"/>
    </source>
</evidence>
<dbReference type="GO" id="GO:0000145">
    <property type="term" value="C:exocyst"/>
    <property type="evidence" value="ECO:0007669"/>
    <property type="project" value="InterPro"/>
</dbReference>
<dbReference type="InterPro" id="IPR016159">
    <property type="entry name" value="Cullin_repeat-like_dom_sf"/>
</dbReference>
<dbReference type="Proteomes" id="UP000436088">
    <property type="component" value="Unassembled WGS sequence"/>
</dbReference>
<dbReference type="PANTHER" id="PTHR12542">
    <property type="entry name" value="EXOCYST COMPLEX PROTEIN EXO70"/>
    <property type="match status" value="1"/>
</dbReference>
<dbReference type="Gene3D" id="1.20.1280.170">
    <property type="entry name" value="Exocyst complex component Exo70"/>
    <property type="match status" value="2"/>
</dbReference>
<evidence type="ECO:0000256" key="2">
    <source>
        <dbReference type="ARBA" id="ARBA00022448"/>
    </source>
</evidence>
<keyword evidence="2 3" id="KW-0813">Transport</keyword>
<evidence type="ECO:0000313" key="6">
    <source>
        <dbReference type="Proteomes" id="UP000436088"/>
    </source>
</evidence>
<comment type="function">
    <text evidence="3">Component of the exocyst complex.</text>
</comment>
<dbReference type="InterPro" id="IPR004140">
    <property type="entry name" value="Exo70"/>
</dbReference>
<dbReference type="Pfam" id="PF20669">
    <property type="entry name" value="Exo70_N"/>
    <property type="match status" value="1"/>
</dbReference>
<dbReference type="AlphaFoldDB" id="A0A6A3CWP1"/>
<reference evidence="5" key="1">
    <citation type="submission" date="2019-09" db="EMBL/GenBank/DDBJ databases">
        <title>Draft genome information of white flower Hibiscus syriacus.</title>
        <authorList>
            <person name="Kim Y.-M."/>
        </authorList>
    </citation>
    <scope>NUCLEOTIDE SEQUENCE [LARGE SCALE GENOMIC DNA]</scope>
    <source>
        <strain evidence="5">YM2019G1</strain>
    </source>
</reference>
<dbReference type="PANTHER" id="PTHR12542:SF17">
    <property type="entry name" value="EXOCYST SUBUNIT EXO70 FAMILY PROTEIN"/>
    <property type="match status" value="1"/>
</dbReference>
<accession>A0A6A3CWP1</accession>
<gene>
    <name evidence="5" type="ORF">F3Y22_tig00000991pilonHSYRG00107</name>
</gene>
<evidence type="ECO:0000256" key="1">
    <source>
        <dbReference type="ARBA" id="ARBA00006756"/>
    </source>
</evidence>
<dbReference type="EMBL" id="VEPZ02000089">
    <property type="protein sequence ID" value="KAE8733773.1"/>
    <property type="molecule type" value="Genomic_DNA"/>
</dbReference>
<dbReference type="GO" id="GO:0006887">
    <property type="term" value="P:exocytosis"/>
    <property type="evidence" value="ECO:0007669"/>
    <property type="project" value="UniProtKB-KW"/>
</dbReference>
<dbReference type="GO" id="GO:0015031">
    <property type="term" value="P:protein transport"/>
    <property type="evidence" value="ECO:0007669"/>
    <property type="project" value="UniProtKB-KW"/>
</dbReference>
<keyword evidence="3" id="KW-0653">Protein transport</keyword>
<evidence type="ECO:0000259" key="4">
    <source>
        <dbReference type="Pfam" id="PF03081"/>
    </source>
</evidence>
<dbReference type="InterPro" id="IPR046364">
    <property type="entry name" value="Exo70_C"/>
</dbReference>
<protein>
    <recommendedName>
        <fullName evidence="3">Exocyst subunit Exo70 family protein</fullName>
    </recommendedName>
</protein>
<comment type="similarity">
    <text evidence="1 3">Belongs to the EXO70 family.</text>
</comment>
<evidence type="ECO:0000313" key="5">
    <source>
        <dbReference type="EMBL" id="KAE8733773.1"/>
    </source>
</evidence>
<keyword evidence="3" id="KW-0268">Exocytosis</keyword>
<proteinExistence type="inferred from homology"/>